<dbReference type="EMBL" id="JACHNZ010000092">
    <property type="protein sequence ID" value="MBB4633992.1"/>
    <property type="molecule type" value="Genomic_DNA"/>
</dbReference>
<name>A0A7W7B6X9_9SPHN</name>
<evidence type="ECO:0000256" key="1">
    <source>
        <dbReference type="SAM" id="Phobius"/>
    </source>
</evidence>
<evidence type="ECO:0000313" key="3">
    <source>
        <dbReference type="EMBL" id="MBB4633992.1"/>
    </source>
</evidence>
<dbReference type="PROSITE" id="PS50885">
    <property type="entry name" value="HAMP"/>
    <property type="match status" value="1"/>
</dbReference>
<feature type="non-terminal residue" evidence="3">
    <location>
        <position position="352"/>
    </location>
</feature>
<comment type="caution">
    <text evidence="3">The sequence shown here is derived from an EMBL/GenBank/DDBJ whole genome shotgun (WGS) entry which is preliminary data.</text>
</comment>
<dbReference type="Gene3D" id="6.10.340.10">
    <property type="match status" value="1"/>
</dbReference>
<dbReference type="InterPro" id="IPR003660">
    <property type="entry name" value="HAMP_dom"/>
</dbReference>
<accession>A0A7W7B6X9</accession>
<keyword evidence="1" id="KW-1133">Transmembrane helix</keyword>
<dbReference type="GO" id="GO:0007165">
    <property type="term" value="P:signal transduction"/>
    <property type="evidence" value="ECO:0007669"/>
    <property type="project" value="InterPro"/>
</dbReference>
<sequence length="352" mass="39843">MRLTTITNWAYGATVLLTLVSGTTMILASNAHDQERAAVEQLYRLDQATSALNAEVFALTEHSRQYLDTGDPSYRRLYQRDAAALRAVEDRIRHLGDAGAGADELDALKQAIRWADALQDEQREAIAAHDRGDEAKARELLFGATYERELDRARAAVERFQYRLDQRTETNVAAAANLARVWKTISEVTLAITGFLFFCVLFFIFRQRVLKPVVRLSDVVNRLAAQDYAVELPALGQIDEIGDMAQAIRIFRENGLERQRLETERDADLAMRDLLSRMTQRMQGCDTLLDLKEVVQRFVPEIAPAHAGCLYLLDPKRNAMVEACSWMEPAHSRPEFAPMACWALRRGLPHRP</sequence>
<proteinExistence type="predicted"/>
<dbReference type="GO" id="GO:0016020">
    <property type="term" value="C:membrane"/>
    <property type="evidence" value="ECO:0007669"/>
    <property type="project" value="InterPro"/>
</dbReference>
<dbReference type="SUPFAM" id="SSF158472">
    <property type="entry name" value="HAMP domain-like"/>
    <property type="match status" value="1"/>
</dbReference>
<feature type="transmembrane region" description="Helical" evidence="1">
    <location>
        <begin position="6"/>
        <end position="28"/>
    </location>
</feature>
<feature type="transmembrane region" description="Helical" evidence="1">
    <location>
        <begin position="188"/>
        <end position="205"/>
    </location>
</feature>
<keyword evidence="1" id="KW-0472">Membrane</keyword>
<keyword evidence="4" id="KW-1185">Reference proteome</keyword>
<evidence type="ECO:0000313" key="4">
    <source>
        <dbReference type="Proteomes" id="UP000566324"/>
    </source>
</evidence>
<reference evidence="3 4" key="1">
    <citation type="submission" date="2020-08" db="EMBL/GenBank/DDBJ databases">
        <title>Genomic Encyclopedia of Type Strains, Phase IV (KMG-IV): sequencing the most valuable type-strain genomes for metagenomic binning, comparative biology and taxonomic classification.</title>
        <authorList>
            <person name="Goeker M."/>
        </authorList>
    </citation>
    <scope>NUCLEOTIDE SEQUENCE [LARGE SCALE GENOMIC DNA]</scope>
    <source>
        <strain evidence="3 4">DSM 17328</strain>
    </source>
</reference>
<gene>
    <name evidence="3" type="ORF">GGQ98_003651</name>
</gene>
<protein>
    <submittedName>
        <fullName evidence="3">HAMP domain-containing protein</fullName>
    </submittedName>
</protein>
<keyword evidence="1" id="KW-0812">Transmembrane</keyword>
<organism evidence="3 4">
    <name type="scientific">Sphingosinicella soli</name>
    <dbReference type="NCBI Taxonomy" id="333708"/>
    <lineage>
        <taxon>Bacteria</taxon>
        <taxon>Pseudomonadati</taxon>
        <taxon>Pseudomonadota</taxon>
        <taxon>Alphaproteobacteria</taxon>
        <taxon>Sphingomonadales</taxon>
        <taxon>Sphingosinicellaceae</taxon>
        <taxon>Sphingosinicella</taxon>
    </lineage>
</organism>
<dbReference type="AlphaFoldDB" id="A0A7W7B6X9"/>
<evidence type="ECO:0000259" key="2">
    <source>
        <dbReference type="PROSITE" id="PS50885"/>
    </source>
</evidence>
<dbReference type="Proteomes" id="UP000566324">
    <property type="component" value="Unassembled WGS sequence"/>
</dbReference>
<dbReference type="SMART" id="SM00304">
    <property type="entry name" value="HAMP"/>
    <property type="match status" value="1"/>
</dbReference>
<feature type="domain" description="HAMP" evidence="2">
    <location>
        <begin position="207"/>
        <end position="260"/>
    </location>
</feature>
<dbReference type="CDD" id="cd06225">
    <property type="entry name" value="HAMP"/>
    <property type="match status" value="1"/>
</dbReference>
<dbReference type="Pfam" id="PF00672">
    <property type="entry name" value="HAMP"/>
    <property type="match status" value="1"/>
</dbReference>
<dbReference type="RefSeq" id="WP_184072072.1">
    <property type="nucleotide sequence ID" value="NZ_JACHNZ010000092.1"/>
</dbReference>